<dbReference type="EC" id="3.1.1.-" evidence="3"/>
<organism evidence="5 6">
    <name type="scientific">Coleophoma crateriformis</name>
    <dbReference type="NCBI Taxonomy" id="565419"/>
    <lineage>
        <taxon>Eukaryota</taxon>
        <taxon>Fungi</taxon>
        <taxon>Dikarya</taxon>
        <taxon>Ascomycota</taxon>
        <taxon>Pezizomycotina</taxon>
        <taxon>Leotiomycetes</taxon>
        <taxon>Helotiales</taxon>
        <taxon>Dermateaceae</taxon>
        <taxon>Coleophoma</taxon>
    </lineage>
</organism>
<evidence type="ECO:0000313" key="6">
    <source>
        <dbReference type="Proteomes" id="UP000256328"/>
    </source>
</evidence>
<sequence length="530" mass="58171">MARPTVALRQGTFVGTDLKRDFPQTLDQFLGIPYGLSTAGERRFKPPVRVASSTTTFDASQFGQRCPSGIPDGVPMGEDCLNANIYRPKQRDTSQKLPVVIHVHGGSFNFRSGHARDIASLVAWSSEPMLGITFNYRLGAFGFLPLDGSLNLGLKDQALLLEWVQENVAAFGGDPDNVTLMGVSAGAHSIGHHIMHPKTKPLFHKAIVESGATTARAVYPYTCHLHKTQLQIFLEHAGLSSVPPCDLFKALQSLSFSTIKSASENTFIHFMESVKWPFQPVIDGDGGIIPVAPIKAWKDGNFSRIPILTGFNTNEGAAFVPQDASSPTAFLDFFRTLLPSLREEDLRELEQVYPDPTTSCNKMYKETRPGLGSQFFRMEQAYGHFAYIAPVRQTADFACKNSTLDNPVYLYHFAVNSSVNGGANHGDHTEFATYSQRSSSSIESISKSMHAYWTSFIVSGNPNSVAGNCGARPEWPIYSGARTGQKMVFGEGNDILAGGKNEGVAAKVEADSWAADECEYWWNRTELFEQ</sequence>
<dbReference type="InterPro" id="IPR050309">
    <property type="entry name" value="Type-B_Carboxylest/Lipase"/>
</dbReference>
<comment type="caution">
    <text evidence="5">The sequence shown here is derived from an EMBL/GenBank/DDBJ whole genome shotgun (WGS) entry which is preliminary data.</text>
</comment>
<evidence type="ECO:0000256" key="1">
    <source>
        <dbReference type="ARBA" id="ARBA00005964"/>
    </source>
</evidence>
<protein>
    <recommendedName>
        <fullName evidence="3">Carboxylic ester hydrolase</fullName>
        <ecNumber evidence="3">3.1.1.-</ecNumber>
    </recommendedName>
</protein>
<proteinExistence type="inferred from homology"/>
<dbReference type="Pfam" id="PF00135">
    <property type="entry name" value="COesterase"/>
    <property type="match status" value="1"/>
</dbReference>
<dbReference type="SUPFAM" id="SSF53474">
    <property type="entry name" value="alpha/beta-Hydrolases"/>
    <property type="match status" value="1"/>
</dbReference>
<dbReference type="InterPro" id="IPR029058">
    <property type="entry name" value="AB_hydrolase_fold"/>
</dbReference>
<dbReference type="PANTHER" id="PTHR11559">
    <property type="entry name" value="CARBOXYLESTERASE"/>
    <property type="match status" value="1"/>
</dbReference>
<accession>A0A3D8QLW0</accession>
<evidence type="ECO:0000313" key="5">
    <source>
        <dbReference type="EMBL" id="RDW62813.1"/>
    </source>
</evidence>
<reference evidence="5 6" key="1">
    <citation type="journal article" date="2018" name="IMA Fungus">
        <title>IMA Genome-F 9: Draft genome sequence of Annulohypoxylon stygium, Aspergillus mulundensis, Berkeleyomyces basicola (syn. Thielaviopsis basicola), Ceratocystis smalleyi, two Cercospora beticola strains, Coleophoma cylindrospora, Fusarium fracticaudum, Phialophora cf. hyalina, and Morchella septimelata.</title>
        <authorList>
            <person name="Wingfield B.D."/>
            <person name="Bills G.F."/>
            <person name="Dong Y."/>
            <person name="Huang W."/>
            <person name="Nel W.J."/>
            <person name="Swalarsk-Parry B.S."/>
            <person name="Vaghefi N."/>
            <person name="Wilken P.M."/>
            <person name="An Z."/>
            <person name="de Beer Z.W."/>
            <person name="De Vos L."/>
            <person name="Chen L."/>
            <person name="Duong T.A."/>
            <person name="Gao Y."/>
            <person name="Hammerbacher A."/>
            <person name="Kikkert J.R."/>
            <person name="Li Y."/>
            <person name="Li H."/>
            <person name="Li K."/>
            <person name="Li Q."/>
            <person name="Liu X."/>
            <person name="Ma X."/>
            <person name="Naidoo K."/>
            <person name="Pethybridge S.J."/>
            <person name="Sun J."/>
            <person name="Steenkamp E.T."/>
            <person name="van der Nest M.A."/>
            <person name="van Wyk S."/>
            <person name="Wingfield M.J."/>
            <person name="Xiong C."/>
            <person name="Yue Q."/>
            <person name="Zhang X."/>
        </authorList>
    </citation>
    <scope>NUCLEOTIDE SEQUENCE [LARGE SCALE GENOMIC DNA]</scope>
    <source>
        <strain evidence="5 6">BP5796</strain>
    </source>
</reference>
<dbReference type="OrthoDB" id="408631at2759"/>
<evidence type="ECO:0000256" key="2">
    <source>
        <dbReference type="ARBA" id="ARBA00022801"/>
    </source>
</evidence>
<keyword evidence="2 3" id="KW-0378">Hydrolase</keyword>
<dbReference type="Gene3D" id="3.40.50.1820">
    <property type="entry name" value="alpha/beta hydrolase"/>
    <property type="match status" value="1"/>
</dbReference>
<dbReference type="PROSITE" id="PS00122">
    <property type="entry name" value="CARBOXYLESTERASE_B_1"/>
    <property type="match status" value="1"/>
</dbReference>
<dbReference type="InterPro" id="IPR019826">
    <property type="entry name" value="Carboxylesterase_B_AS"/>
</dbReference>
<dbReference type="InterPro" id="IPR002018">
    <property type="entry name" value="CarbesteraseB"/>
</dbReference>
<dbReference type="GO" id="GO:0016787">
    <property type="term" value="F:hydrolase activity"/>
    <property type="evidence" value="ECO:0007669"/>
    <property type="project" value="UniProtKB-KW"/>
</dbReference>
<name>A0A3D8QLW0_9HELO</name>
<dbReference type="Proteomes" id="UP000256328">
    <property type="component" value="Unassembled WGS sequence"/>
</dbReference>
<dbReference type="EMBL" id="PDLN01000017">
    <property type="protein sequence ID" value="RDW62813.1"/>
    <property type="molecule type" value="Genomic_DNA"/>
</dbReference>
<keyword evidence="6" id="KW-1185">Reference proteome</keyword>
<evidence type="ECO:0000259" key="4">
    <source>
        <dbReference type="Pfam" id="PF00135"/>
    </source>
</evidence>
<comment type="similarity">
    <text evidence="1 3">Belongs to the type-B carboxylesterase/lipase family.</text>
</comment>
<gene>
    <name evidence="5" type="ORF">BP5796_11115</name>
</gene>
<feature type="domain" description="Carboxylesterase type B" evidence="4">
    <location>
        <begin position="4"/>
        <end position="483"/>
    </location>
</feature>
<dbReference type="AlphaFoldDB" id="A0A3D8QLW0"/>
<evidence type="ECO:0000256" key="3">
    <source>
        <dbReference type="RuleBase" id="RU361235"/>
    </source>
</evidence>